<dbReference type="PANTHER" id="PTHR10039:SF10">
    <property type="entry name" value="NACHT DOMAIN-CONTAINING PROTEIN"/>
    <property type="match status" value="1"/>
</dbReference>
<dbReference type="InterPro" id="IPR027417">
    <property type="entry name" value="P-loop_NTPase"/>
</dbReference>
<evidence type="ECO:0000256" key="2">
    <source>
        <dbReference type="ARBA" id="ARBA00022737"/>
    </source>
</evidence>
<keyword evidence="2" id="KW-0677">Repeat</keyword>
<dbReference type="InterPro" id="IPR000306">
    <property type="entry name" value="Znf_FYVE"/>
</dbReference>
<dbReference type="SUPFAM" id="SSF52540">
    <property type="entry name" value="P-loop containing nucleoside triphosphate hydrolases"/>
    <property type="match status" value="1"/>
</dbReference>
<gene>
    <name evidence="7" type="ORF">QBC33DRAFT_548279</name>
</gene>
<feature type="domain" description="FYVE-type" evidence="6">
    <location>
        <begin position="1436"/>
        <end position="1495"/>
    </location>
</feature>
<dbReference type="GO" id="GO:0008270">
    <property type="term" value="F:zinc ion binding"/>
    <property type="evidence" value="ECO:0007669"/>
    <property type="project" value="UniProtKB-KW"/>
</dbReference>
<name>A0AAJ0FKK6_9PEZI</name>
<dbReference type="Gene3D" id="3.30.40.10">
    <property type="entry name" value="Zinc/RING finger domain, C3HC4 (zinc finger)"/>
    <property type="match status" value="1"/>
</dbReference>
<dbReference type="InterPro" id="IPR017455">
    <property type="entry name" value="Znf_FYVE-rel"/>
</dbReference>
<keyword evidence="1" id="KW-0479">Metal-binding</keyword>
<dbReference type="Gene3D" id="3.40.50.300">
    <property type="entry name" value="P-loop containing nucleotide triphosphate hydrolases"/>
    <property type="match status" value="1"/>
</dbReference>
<reference evidence="7" key="1">
    <citation type="submission" date="2023-06" db="EMBL/GenBank/DDBJ databases">
        <title>Genome-scale phylogeny and comparative genomics of the fungal order Sordariales.</title>
        <authorList>
            <consortium name="Lawrence Berkeley National Laboratory"/>
            <person name="Hensen N."/>
            <person name="Bonometti L."/>
            <person name="Westerberg I."/>
            <person name="Brannstrom I.O."/>
            <person name="Guillou S."/>
            <person name="Cros-Aarteil S."/>
            <person name="Calhoun S."/>
            <person name="Haridas S."/>
            <person name="Kuo A."/>
            <person name="Mondo S."/>
            <person name="Pangilinan J."/>
            <person name="Riley R."/>
            <person name="Labutti K."/>
            <person name="Andreopoulos B."/>
            <person name="Lipzen A."/>
            <person name="Chen C."/>
            <person name="Yanf M."/>
            <person name="Daum C."/>
            <person name="Ng V."/>
            <person name="Clum A."/>
            <person name="Steindorff A."/>
            <person name="Ohm R."/>
            <person name="Martin F."/>
            <person name="Silar P."/>
            <person name="Natvig D."/>
            <person name="Lalanne C."/>
            <person name="Gautier V."/>
            <person name="Ament-Velasquez S.L."/>
            <person name="Kruys A."/>
            <person name="Hutchinson M.I."/>
            <person name="Powell A.J."/>
            <person name="Barry K."/>
            <person name="Miller A.N."/>
            <person name="Grigoriev I.V."/>
            <person name="Debuchy R."/>
            <person name="Gladieux P."/>
            <person name="Thoren M.H."/>
            <person name="Johannesson H."/>
        </authorList>
    </citation>
    <scope>NUCLEOTIDE SEQUENCE</scope>
    <source>
        <strain evidence="7">8032-3</strain>
    </source>
</reference>
<dbReference type="Proteomes" id="UP001244011">
    <property type="component" value="Unassembled WGS sequence"/>
</dbReference>
<dbReference type="RefSeq" id="XP_060280388.1">
    <property type="nucleotide sequence ID" value="XM_060428827.1"/>
</dbReference>
<dbReference type="SMART" id="SM00248">
    <property type="entry name" value="ANK"/>
    <property type="match status" value="8"/>
</dbReference>
<protein>
    <recommendedName>
        <fullName evidence="6">FYVE-type domain-containing protein</fullName>
    </recommendedName>
</protein>
<dbReference type="GeneID" id="85312014"/>
<dbReference type="SMART" id="SM00064">
    <property type="entry name" value="FYVE"/>
    <property type="match status" value="1"/>
</dbReference>
<keyword evidence="3 5" id="KW-0863">Zinc-finger</keyword>
<evidence type="ECO:0000256" key="4">
    <source>
        <dbReference type="ARBA" id="ARBA00022833"/>
    </source>
</evidence>
<dbReference type="InterPro" id="IPR002110">
    <property type="entry name" value="Ankyrin_rpt"/>
</dbReference>
<dbReference type="InterPro" id="IPR036770">
    <property type="entry name" value="Ankyrin_rpt-contain_sf"/>
</dbReference>
<evidence type="ECO:0000259" key="6">
    <source>
        <dbReference type="PROSITE" id="PS50178"/>
    </source>
</evidence>
<accession>A0AAJ0FKK6</accession>
<proteinExistence type="predicted"/>
<dbReference type="PROSITE" id="PS50178">
    <property type="entry name" value="ZF_FYVE"/>
    <property type="match status" value="1"/>
</dbReference>
<dbReference type="InterPro" id="IPR056884">
    <property type="entry name" value="NPHP3-like_N"/>
</dbReference>
<dbReference type="Pfam" id="PF01363">
    <property type="entry name" value="FYVE"/>
    <property type="match status" value="1"/>
</dbReference>
<dbReference type="PANTHER" id="PTHR10039">
    <property type="entry name" value="AMELOGENIN"/>
    <property type="match status" value="1"/>
</dbReference>
<organism evidence="7 8">
    <name type="scientific">Phialemonium atrogriseum</name>
    <dbReference type="NCBI Taxonomy" id="1093897"/>
    <lineage>
        <taxon>Eukaryota</taxon>
        <taxon>Fungi</taxon>
        <taxon>Dikarya</taxon>
        <taxon>Ascomycota</taxon>
        <taxon>Pezizomycotina</taxon>
        <taxon>Sordariomycetes</taxon>
        <taxon>Sordariomycetidae</taxon>
        <taxon>Cephalothecales</taxon>
        <taxon>Cephalothecaceae</taxon>
        <taxon>Phialemonium</taxon>
    </lineage>
</organism>
<keyword evidence="8" id="KW-1185">Reference proteome</keyword>
<dbReference type="SUPFAM" id="SSF57903">
    <property type="entry name" value="FYVE/PHD zinc finger"/>
    <property type="match status" value="1"/>
</dbReference>
<evidence type="ECO:0000256" key="1">
    <source>
        <dbReference type="ARBA" id="ARBA00022723"/>
    </source>
</evidence>
<evidence type="ECO:0000256" key="3">
    <source>
        <dbReference type="ARBA" id="ARBA00022771"/>
    </source>
</evidence>
<dbReference type="EMBL" id="MU839022">
    <property type="protein sequence ID" value="KAK1764175.1"/>
    <property type="molecule type" value="Genomic_DNA"/>
</dbReference>
<dbReference type="InterPro" id="IPR013083">
    <property type="entry name" value="Znf_RING/FYVE/PHD"/>
</dbReference>
<keyword evidence="4" id="KW-0862">Zinc</keyword>
<sequence length="1498" mass="166688">MERAIVQAGKLKPEIRLAQAVSEFGACLDSTRRATFKTLQTNSPPSPTEVIRLTEEINRDGARLHRSWQPHGTRLVGILERIQLFSTVGDVLVGGAQNMIASGVWAAVRMSLELAMGYLSYFEKVSELFMRLGRSSSIKQDLVFLFPNCQQLQQSLCEYLIVIVNFCRGIVLYTKKPFFAQLAVSFSKEFQTFEADLATWSSIIQDRANYLTTKTQLRSEREIVATNYTLSLFTGSQARKREIDERLFRLQTYISPHQQEFDVIWRRERKKGTSPWVFSTDTYQTWAKSSESSVLHVTGSLGSGKTVLLANIFATTSSQDATTSSPTEGKPVTACFFCNFGNAKSLESRHIVGSLAYQFVKLLVVEPSVAEILAAKTPGDISDLDMDGLVDFVVSILPRDRSYCVVLDALDECSAQDVEEVVVAISKLLRSCRLHLCFSTRTESITSGIVSAHFEVQHKISMTSAGRYEELETYIDHEIDRRQALRPLNPALSKAIKQFLFSNANGMYLWVILQIEALFPRYGGQRILCDADVRDMLEDLPADLPQAFDRALCGIVDNRYGSRVFEIVGSARRPLTLDEFRVALNVEPGNVKWDESTFPYDAHSLVYLSGGGLLEVDEEDLTVNYIHSSALKYLSTPPEAKTTRGTGVFRFSPTTAEMKMGYICVTYLSYDAFETQLTRGGDAVVGMDHVSASVSSVVEQEAIRGDPILGAVVNVAKWLRPAGHEYRDIDIVQLIQQCSSTRKTKSDPDVRAFLAYARENWLSHSKEFLVEEELPRFQSMLKRLLNKAQSSLELPWKPGDHADALSWAIRERHLEIFRCLIAFQPIQPSMISSVARFIAGWPQSVKIAGELLGDIVAQTMLCLAEVAHEERLGIVEKMISHGADPRIPCVDTSSGQCGRTPLDMCFRLPDLGRYDRLEWIKVLLRAGADPDCSLNSSGPGSAILHALVTGNLSGLKLLLEHGANANISWNRDLLRLNLPTYALADLDVLRPMTMSPLALIVVTWEDYMSWGRPLQSAAVDGYDSGDDLDFAKVLLEAGADPNWAYVNDRSPVQYLATCHRAVEILQLLIESGARLASESAETSPLVLALGAGLVENATAMLQLSSEGNQIPRRDLTEALFLFMELCPSLRSPGPNMECLEKLLELGADVNATIAAKDLLDNSHRYRDPPLIIACREIDETSDPPPLWILRTLLRFGADPNVTDRSGRLADQYCLAGGDKEAILQHYRKSPLERHKEAEAAVGALDIEAFDRILKFGSLHCKDQQEPVTRLFKIACAAPETSNSRTKDPRQVAKQLYIVYSLLREGFEFGAVFTQISRLIDSAQEHDYLVAFLNFGLRVPRNAWSRTIPGTWRPRSIAIRRGMDTLFARLRHAGGFDFIPLPIDDTPTSPISGVGLADPANTAVDKGDTEEDDDEIIDPRLSKMRLPVLGREFWMADETCKECFICGAPFTVFRRRHHCRCCGAILDSQCTAMIDGQASGVPGRFRVCKPCLGILNAMA</sequence>
<dbReference type="SUPFAM" id="SSF48403">
    <property type="entry name" value="Ankyrin repeat"/>
    <property type="match status" value="2"/>
</dbReference>
<comment type="caution">
    <text evidence="7">The sequence shown here is derived from an EMBL/GenBank/DDBJ whole genome shotgun (WGS) entry which is preliminary data.</text>
</comment>
<dbReference type="Gene3D" id="1.25.40.20">
    <property type="entry name" value="Ankyrin repeat-containing domain"/>
    <property type="match status" value="3"/>
</dbReference>
<evidence type="ECO:0000313" key="8">
    <source>
        <dbReference type="Proteomes" id="UP001244011"/>
    </source>
</evidence>
<dbReference type="InterPro" id="IPR011011">
    <property type="entry name" value="Znf_FYVE_PHD"/>
</dbReference>
<evidence type="ECO:0000313" key="7">
    <source>
        <dbReference type="EMBL" id="KAK1764175.1"/>
    </source>
</evidence>
<evidence type="ECO:0000256" key="5">
    <source>
        <dbReference type="PROSITE-ProRule" id="PRU00091"/>
    </source>
</evidence>
<dbReference type="Pfam" id="PF24883">
    <property type="entry name" value="NPHP3_N"/>
    <property type="match status" value="1"/>
</dbReference>